<gene>
    <name evidence="4" type="ORF">GCM10009539_58000</name>
</gene>
<feature type="domain" description="Class II aldolase/adducin N-terminal" evidence="3">
    <location>
        <begin position="5"/>
        <end position="179"/>
    </location>
</feature>
<keyword evidence="1" id="KW-0479">Metal-binding</keyword>
<dbReference type="EMBL" id="BAAAGX010000023">
    <property type="protein sequence ID" value="GAA0264123.1"/>
    <property type="molecule type" value="Genomic_DNA"/>
</dbReference>
<sequence>MTERGAIAEVCQRMVADRLVVGTAGNVSSRDGDVVAVTPTGVPYASLCPEDVGLYALDGTPVDARLKPTSELPLHLAIYAARPDVGAVVHTHSTAATALSCLVPQIPAVHYYLGLFGGSPRVAPYVEYGTDALAAGTVSALEDRTACLLGNHGAVAVGKSLSEAYERAVYLEWVCEVALRVLSSGMIPRLLDGVELDDATARLATYGQR</sequence>
<dbReference type="InterPro" id="IPR050197">
    <property type="entry name" value="Aldolase_class_II_sugar_metab"/>
</dbReference>
<dbReference type="SUPFAM" id="SSF53639">
    <property type="entry name" value="AraD/HMP-PK domain-like"/>
    <property type="match status" value="1"/>
</dbReference>
<keyword evidence="2" id="KW-0456">Lyase</keyword>
<dbReference type="SMART" id="SM01007">
    <property type="entry name" value="Aldolase_II"/>
    <property type="match status" value="1"/>
</dbReference>
<dbReference type="InterPro" id="IPR036409">
    <property type="entry name" value="Aldolase_II/adducin_N_sf"/>
</dbReference>
<dbReference type="PANTHER" id="PTHR22789:SF0">
    <property type="entry name" value="3-OXO-TETRONATE 4-PHOSPHATE DECARBOXYLASE-RELATED"/>
    <property type="match status" value="1"/>
</dbReference>
<dbReference type="Pfam" id="PF00596">
    <property type="entry name" value="Aldolase_II"/>
    <property type="match status" value="1"/>
</dbReference>
<evidence type="ECO:0000313" key="5">
    <source>
        <dbReference type="Proteomes" id="UP001500967"/>
    </source>
</evidence>
<evidence type="ECO:0000256" key="1">
    <source>
        <dbReference type="ARBA" id="ARBA00022723"/>
    </source>
</evidence>
<evidence type="ECO:0000256" key="2">
    <source>
        <dbReference type="ARBA" id="ARBA00023239"/>
    </source>
</evidence>
<accession>A0ABN0UX88</accession>
<dbReference type="InterPro" id="IPR001303">
    <property type="entry name" value="Aldolase_II/adducin_N"/>
</dbReference>
<reference evidence="4 5" key="1">
    <citation type="journal article" date="2019" name="Int. J. Syst. Evol. Microbiol.">
        <title>The Global Catalogue of Microorganisms (GCM) 10K type strain sequencing project: providing services to taxonomists for standard genome sequencing and annotation.</title>
        <authorList>
            <consortium name="The Broad Institute Genomics Platform"/>
            <consortium name="The Broad Institute Genome Sequencing Center for Infectious Disease"/>
            <person name="Wu L."/>
            <person name="Ma J."/>
        </authorList>
    </citation>
    <scope>NUCLEOTIDE SEQUENCE [LARGE SCALE GENOMIC DNA]</scope>
    <source>
        <strain evidence="4 5">JCM 10425</strain>
    </source>
</reference>
<dbReference type="PANTHER" id="PTHR22789">
    <property type="entry name" value="FUCULOSE PHOSPHATE ALDOLASE"/>
    <property type="match status" value="1"/>
</dbReference>
<proteinExistence type="predicted"/>
<dbReference type="Proteomes" id="UP001500967">
    <property type="component" value="Unassembled WGS sequence"/>
</dbReference>
<comment type="caution">
    <text evidence="4">The sequence shown here is derived from an EMBL/GenBank/DDBJ whole genome shotgun (WGS) entry which is preliminary data.</text>
</comment>
<name>A0ABN0UX88_9ACTN</name>
<evidence type="ECO:0000313" key="4">
    <source>
        <dbReference type="EMBL" id="GAA0264123.1"/>
    </source>
</evidence>
<keyword evidence="5" id="KW-1185">Reference proteome</keyword>
<evidence type="ECO:0000259" key="3">
    <source>
        <dbReference type="SMART" id="SM01007"/>
    </source>
</evidence>
<organism evidence="4 5">
    <name type="scientific">Cryptosporangium japonicum</name>
    <dbReference type="NCBI Taxonomy" id="80872"/>
    <lineage>
        <taxon>Bacteria</taxon>
        <taxon>Bacillati</taxon>
        <taxon>Actinomycetota</taxon>
        <taxon>Actinomycetes</taxon>
        <taxon>Cryptosporangiales</taxon>
        <taxon>Cryptosporangiaceae</taxon>
        <taxon>Cryptosporangium</taxon>
    </lineage>
</organism>
<dbReference type="Gene3D" id="3.40.225.10">
    <property type="entry name" value="Class II aldolase/adducin N-terminal domain"/>
    <property type="match status" value="1"/>
</dbReference>
<protein>
    <submittedName>
        <fullName evidence="4">Class II aldolase/adducin family protein</fullName>
    </submittedName>
</protein>